<dbReference type="Proteomes" id="UP000789901">
    <property type="component" value="Unassembled WGS sequence"/>
</dbReference>
<proteinExistence type="predicted"/>
<name>A0ABM8VW78_GIGMA</name>
<evidence type="ECO:0000313" key="2">
    <source>
        <dbReference type="Proteomes" id="UP000789901"/>
    </source>
</evidence>
<organism evidence="1 2">
    <name type="scientific">Gigaspora margarita</name>
    <dbReference type="NCBI Taxonomy" id="4874"/>
    <lineage>
        <taxon>Eukaryota</taxon>
        <taxon>Fungi</taxon>
        <taxon>Fungi incertae sedis</taxon>
        <taxon>Mucoromycota</taxon>
        <taxon>Glomeromycotina</taxon>
        <taxon>Glomeromycetes</taxon>
        <taxon>Diversisporales</taxon>
        <taxon>Gigasporaceae</taxon>
        <taxon>Gigaspora</taxon>
    </lineage>
</organism>
<protein>
    <submittedName>
        <fullName evidence="1">24392_t:CDS:1</fullName>
    </submittedName>
</protein>
<gene>
    <name evidence="1" type="ORF">GMARGA_LOCUS322</name>
</gene>
<keyword evidence="2" id="KW-1185">Reference proteome</keyword>
<reference evidence="1 2" key="1">
    <citation type="submission" date="2021-06" db="EMBL/GenBank/DDBJ databases">
        <authorList>
            <person name="Kallberg Y."/>
            <person name="Tangrot J."/>
            <person name="Rosling A."/>
        </authorList>
    </citation>
    <scope>NUCLEOTIDE SEQUENCE [LARGE SCALE GENOMIC DNA]</scope>
    <source>
        <strain evidence="1 2">120-4 pot B 10/14</strain>
    </source>
</reference>
<comment type="caution">
    <text evidence="1">The sequence shown here is derived from an EMBL/GenBank/DDBJ whole genome shotgun (WGS) entry which is preliminary data.</text>
</comment>
<sequence length="173" mass="19382">MSQNSKKKLNEIFLGKKKANTKAHGDYLPTNKEIDEIIESCIPENTHKATKKWVTALNSGEHSQMKIIQFTFFDDGGIQFTKFSQKNDPGSIEGNLDSLIIPVLADLKKYKCGKWYLNTKLGQNSCSNFMKSICSEVGINIKDYALSTLINVVDLPESQNDGGAKDFLNKNRD</sequence>
<evidence type="ECO:0000313" key="1">
    <source>
        <dbReference type="EMBL" id="CAG8461359.1"/>
    </source>
</evidence>
<accession>A0ABM8VW78</accession>
<dbReference type="EMBL" id="CAJVQB010000049">
    <property type="protein sequence ID" value="CAG8461359.1"/>
    <property type="molecule type" value="Genomic_DNA"/>
</dbReference>